<dbReference type="EMBL" id="JAABOA010005978">
    <property type="protein sequence ID" value="KAF9571598.1"/>
    <property type="molecule type" value="Genomic_DNA"/>
</dbReference>
<name>A0A9P6FL60_9FUNG</name>
<evidence type="ECO:0000256" key="4">
    <source>
        <dbReference type="ARBA" id="ARBA00022737"/>
    </source>
</evidence>
<dbReference type="InterPro" id="IPR015943">
    <property type="entry name" value="WD40/YVTN_repeat-like_dom_sf"/>
</dbReference>
<dbReference type="PANTHER" id="PTHR22842:SF3">
    <property type="entry name" value="WD REPEAT DOMAIN-CONTAINING PROTEIN 83"/>
    <property type="match status" value="1"/>
</dbReference>
<gene>
    <name evidence="7" type="ORF">BGW38_008600</name>
</gene>
<dbReference type="Pfam" id="PF00400">
    <property type="entry name" value="WD40"/>
    <property type="match status" value="2"/>
</dbReference>
<dbReference type="PROSITE" id="PS50082">
    <property type="entry name" value="WD_REPEATS_2"/>
    <property type="match status" value="2"/>
</dbReference>
<dbReference type="InterPro" id="IPR051980">
    <property type="entry name" value="WD_repeat_MORG1"/>
</dbReference>
<dbReference type="Gene3D" id="2.130.10.10">
    <property type="entry name" value="YVTN repeat-like/Quinoprotein amine dehydrogenase"/>
    <property type="match status" value="1"/>
</dbReference>
<dbReference type="InterPro" id="IPR019775">
    <property type="entry name" value="WD40_repeat_CS"/>
</dbReference>
<dbReference type="PROSITE" id="PS00678">
    <property type="entry name" value="WD_REPEATS_1"/>
    <property type="match status" value="1"/>
</dbReference>
<feature type="repeat" description="WD" evidence="6">
    <location>
        <begin position="49"/>
        <end position="71"/>
    </location>
</feature>
<evidence type="ECO:0000256" key="2">
    <source>
        <dbReference type="ARBA" id="ARBA00022490"/>
    </source>
</evidence>
<sequence>DGNCVLASSLDNTIRLMDRANGGLLNAYKGHKNDKYKIRSCLSNTDAHVLSGSEDGGIYIWDLIEGQVVHRIEAHSKIVTSITYHPTQDRMCSASVDGSIKSWTSEPPPAI</sequence>
<evidence type="ECO:0000313" key="8">
    <source>
        <dbReference type="Proteomes" id="UP000780801"/>
    </source>
</evidence>
<dbReference type="Proteomes" id="UP000780801">
    <property type="component" value="Unassembled WGS sequence"/>
</dbReference>
<reference evidence="7" key="1">
    <citation type="journal article" date="2020" name="Fungal Divers.">
        <title>Resolving the Mortierellaceae phylogeny through synthesis of multi-gene phylogenetics and phylogenomics.</title>
        <authorList>
            <person name="Vandepol N."/>
            <person name="Liber J."/>
            <person name="Desiro A."/>
            <person name="Na H."/>
            <person name="Kennedy M."/>
            <person name="Barry K."/>
            <person name="Grigoriev I.V."/>
            <person name="Miller A.N."/>
            <person name="O'Donnell K."/>
            <person name="Stajich J.E."/>
            <person name="Bonito G."/>
        </authorList>
    </citation>
    <scope>NUCLEOTIDE SEQUENCE</scope>
    <source>
        <strain evidence="7">KOD1015</strain>
    </source>
</reference>
<keyword evidence="8" id="KW-1185">Reference proteome</keyword>
<accession>A0A9P6FL60</accession>
<dbReference type="PANTHER" id="PTHR22842">
    <property type="entry name" value="WD40 REPEAT PROTEIN"/>
    <property type="match status" value="1"/>
</dbReference>
<dbReference type="GO" id="GO:0071013">
    <property type="term" value="C:catalytic step 2 spliceosome"/>
    <property type="evidence" value="ECO:0007669"/>
    <property type="project" value="TreeGrafter"/>
</dbReference>
<organism evidence="7 8">
    <name type="scientific">Lunasporangiospora selenospora</name>
    <dbReference type="NCBI Taxonomy" id="979761"/>
    <lineage>
        <taxon>Eukaryota</taxon>
        <taxon>Fungi</taxon>
        <taxon>Fungi incertae sedis</taxon>
        <taxon>Mucoromycota</taxon>
        <taxon>Mortierellomycotina</taxon>
        <taxon>Mortierellomycetes</taxon>
        <taxon>Mortierellales</taxon>
        <taxon>Mortierellaceae</taxon>
        <taxon>Lunasporangiospora</taxon>
    </lineage>
</organism>
<keyword evidence="3 6" id="KW-0853">WD repeat</keyword>
<dbReference type="InterPro" id="IPR001680">
    <property type="entry name" value="WD40_rpt"/>
</dbReference>
<dbReference type="InterPro" id="IPR036322">
    <property type="entry name" value="WD40_repeat_dom_sf"/>
</dbReference>
<evidence type="ECO:0000313" key="7">
    <source>
        <dbReference type="EMBL" id="KAF9571598.1"/>
    </source>
</evidence>
<protein>
    <submittedName>
        <fullName evidence="7">Uncharacterized protein</fullName>
    </submittedName>
</protein>
<feature type="non-terminal residue" evidence="7">
    <location>
        <position position="1"/>
    </location>
</feature>
<comment type="subcellular location">
    <subcellularLocation>
        <location evidence="1">Cytoplasm</location>
    </subcellularLocation>
</comment>
<dbReference type="OrthoDB" id="1068471at2759"/>
<evidence type="ECO:0000256" key="6">
    <source>
        <dbReference type="PROSITE-ProRule" id="PRU00221"/>
    </source>
</evidence>
<dbReference type="AlphaFoldDB" id="A0A9P6FL60"/>
<dbReference type="SUPFAM" id="SSF50978">
    <property type="entry name" value="WD40 repeat-like"/>
    <property type="match status" value="1"/>
</dbReference>
<feature type="repeat" description="WD" evidence="6">
    <location>
        <begin position="72"/>
        <end position="111"/>
    </location>
</feature>
<evidence type="ECO:0000256" key="1">
    <source>
        <dbReference type="ARBA" id="ARBA00004496"/>
    </source>
</evidence>
<evidence type="ECO:0000256" key="5">
    <source>
        <dbReference type="ARBA" id="ARBA00038145"/>
    </source>
</evidence>
<dbReference type="PROSITE" id="PS50294">
    <property type="entry name" value="WD_REPEATS_REGION"/>
    <property type="match status" value="1"/>
</dbReference>
<dbReference type="GO" id="GO:0005737">
    <property type="term" value="C:cytoplasm"/>
    <property type="evidence" value="ECO:0007669"/>
    <property type="project" value="UniProtKB-SubCell"/>
</dbReference>
<comment type="similarity">
    <text evidence="5">Belongs to the WD repeat MORG1 family.</text>
</comment>
<dbReference type="SMART" id="SM00320">
    <property type="entry name" value="WD40"/>
    <property type="match status" value="2"/>
</dbReference>
<keyword evidence="4" id="KW-0677">Repeat</keyword>
<evidence type="ECO:0000256" key="3">
    <source>
        <dbReference type="ARBA" id="ARBA00022574"/>
    </source>
</evidence>
<proteinExistence type="inferred from homology"/>
<dbReference type="GO" id="GO:0000398">
    <property type="term" value="P:mRNA splicing, via spliceosome"/>
    <property type="evidence" value="ECO:0007669"/>
    <property type="project" value="TreeGrafter"/>
</dbReference>
<keyword evidence="2" id="KW-0963">Cytoplasm</keyword>
<comment type="caution">
    <text evidence="7">The sequence shown here is derived from an EMBL/GenBank/DDBJ whole genome shotgun (WGS) entry which is preliminary data.</text>
</comment>